<dbReference type="AlphaFoldDB" id="A0A2T8KXG4"/>
<dbReference type="EMBL" id="CM008046">
    <property type="protein sequence ID" value="PVH66864.1"/>
    <property type="molecule type" value="Genomic_DNA"/>
</dbReference>
<dbReference type="Gramene" id="PVH66864">
    <property type="protein sequence ID" value="PVH66864"/>
    <property type="gene ID" value="PAHAL_1G371400"/>
</dbReference>
<accession>A0A2T8KXG4</accession>
<sequence length="49" mass="6087">MRMVIFEFTHCNLHHPWHTTKRNKHRNRTKGQRRTIQKIRTKASWGFIT</sequence>
<reference evidence="1" key="1">
    <citation type="submission" date="2018-04" db="EMBL/GenBank/DDBJ databases">
        <title>WGS assembly of Panicum hallii.</title>
        <authorList>
            <person name="Lovell J."/>
            <person name="Jenkins J."/>
            <person name="Lowry D."/>
            <person name="Mamidi S."/>
            <person name="Sreedasyam A."/>
            <person name="Weng X."/>
            <person name="Barry K."/>
            <person name="Bonette J."/>
            <person name="Campitelli B."/>
            <person name="Daum C."/>
            <person name="Gordon S."/>
            <person name="Gould B."/>
            <person name="Lipzen A."/>
            <person name="Macqueen A."/>
            <person name="Palacio-Mejia J."/>
            <person name="Plott C."/>
            <person name="Shakirov E."/>
            <person name="Shu S."/>
            <person name="Yoshinaga Y."/>
            <person name="Zane M."/>
            <person name="Rokhsar D."/>
            <person name="Grimwood J."/>
            <person name="Schmutz J."/>
            <person name="Juenger T."/>
        </authorList>
    </citation>
    <scope>NUCLEOTIDE SEQUENCE [LARGE SCALE GENOMIC DNA]</scope>
    <source>
        <strain evidence="1">FIL2</strain>
    </source>
</reference>
<proteinExistence type="predicted"/>
<name>A0A2T8KXG4_9POAL</name>
<dbReference type="Proteomes" id="UP000243499">
    <property type="component" value="Chromosome 1"/>
</dbReference>
<gene>
    <name evidence="1" type="ORF">PAHAL_1G371400</name>
</gene>
<protein>
    <submittedName>
        <fullName evidence="1">Uncharacterized protein</fullName>
    </submittedName>
</protein>
<organism evidence="1">
    <name type="scientific">Panicum hallii</name>
    <dbReference type="NCBI Taxonomy" id="206008"/>
    <lineage>
        <taxon>Eukaryota</taxon>
        <taxon>Viridiplantae</taxon>
        <taxon>Streptophyta</taxon>
        <taxon>Embryophyta</taxon>
        <taxon>Tracheophyta</taxon>
        <taxon>Spermatophyta</taxon>
        <taxon>Magnoliopsida</taxon>
        <taxon>Liliopsida</taxon>
        <taxon>Poales</taxon>
        <taxon>Poaceae</taxon>
        <taxon>PACMAD clade</taxon>
        <taxon>Panicoideae</taxon>
        <taxon>Panicodae</taxon>
        <taxon>Paniceae</taxon>
        <taxon>Panicinae</taxon>
        <taxon>Panicum</taxon>
        <taxon>Panicum sect. Panicum</taxon>
    </lineage>
</organism>
<evidence type="ECO:0000313" key="1">
    <source>
        <dbReference type="EMBL" id="PVH66864.1"/>
    </source>
</evidence>